<gene>
    <name evidence="2" type="ORF">G7K_2320-t1</name>
</gene>
<reference evidence="2 3" key="2">
    <citation type="journal article" date="2014" name="J. Gen. Appl. Microbiol.">
        <title>The early diverging ascomycetous budding yeast Saitoella complicata has three histone deacetylases belonging to the Clr6, Hos2, and Rpd3 lineages.</title>
        <authorList>
            <person name="Nishida H."/>
            <person name="Matsumoto T."/>
            <person name="Kondo S."/>
            <person name="Hamamoto M."/>
            <person name="Yoshikawa H."/>
        </authorList>
    </citation>
    <scope>NUCLEOTIDE SEQUENCE [LARGE SCALE GENOMIC DNA]</scope>
    <source>
        <strain evidence="2 3">NRRL Y-17804</strain>
    </source>
</reference>
<organism evidence="2 3">
    <name type="scientific">Saitoella complicata (strain BCRC 22490 / CBS 7301 / JCM 7358 / NBRC 10748 / NRRL Y-17804)</name>
    <dbReference type="NCBI Taxonomy" id="698492"/>
    <lineage>
        <taxon>Eukaryota</taxon>
        <taxon>Fungi</taxon>
        <taxon>Dikarya</taxon>
        <taxon>Ascomycota</taxon>
        <taxon>Taphrinomycotina</taxon>
        <taxon>Taphrinomycotina incertae sedis</taxon>
        <taxon>Saitoella</taxon>
    </lineage>
</organism>
<name>A0A0E9NEA3_SAICN</name>
<protein>
    <submittedName>
        <fullName evidence="2">Uncharacterized protein</fullName>
    </submittedName>
</protein>
<reference evidence="2 3" key="1">
    <citation type="journal article" date="2011" name="J. Gen. Appl. Microbiol.">
        <title>Draft genome sequencing of the enigmatic yeast Saitoella complicata.</title>
        <authorList>
            <person name="Nishida H."/>
            <person name="Hamamoto M."/>
            <person name="Sugiyama J."/>
        </authorList>
    </citation>
    <scope>NUCLEOTIDE SEQUENCE [LARGE SCALE GENOMIC DNA]</scope>
    <source>
        <strain evidence="2 3">NRRL Y-17804</strain>
    </source>
</reference>
<feature type="compositionally biased region" description="Polar residues" evidence="1">
    <location>
        <begin position="1"/>
        <end position="16"/>
    </location>
</feature>
<comment type="caution">
    <text evidence="2">The sequence shown here is derived from an EMBL/GenBank/DDBJ whole genome shotgun (WGS) entry which is preliminary data.</text>
</comment>
<sequence>MATPDVLSSSPPTSRNDTIRHAQQPPPLNRAPSSSMSWTAESVPVDKSSRDIGPVIEELPDLEKPSPLGEAGVNRDPEVEETEDTIAPWQRKVEADRIMVEELHTPEPSSGKKRKGHDEGEADGTPTKQGPGVGPARSEERIIPAKRIRKT</sequence>
<evidence type="ECO:0000313" key="2">
    <source>
        <dbReference type="EMBL" id="GAO48138.1"/>
    </source>
</evidence>
<keyword evidence="3" id="KW-1185">Reference proteome</keyword>
<dbReference type="RefSeq" id="XP_019020749.1">
    <property type="nucleotide sequence ID" value="XM_019166097.1"/>
</dbReference>
<reference evidence="2 3" key="3">
    <citation type="journal article" date="2015" name="Genome Announc.">
        <title>Draft Genome Sequence of the Archiascomycetous Yeast Saitoella complicata.</title>
        <authorList>
            <person name="Yamauchi K."/>
            <person name="Kondo S."/>
            <person name="Hamamoto M."/>
            <person name="Takahashi Y."/>
            <person name="Ogura Y."/>
            <person name="Hayashi T."/>
            <person name="Nishida H."/>
        </authorList>
    </citation>
    <scope>NUCLEOTIDE SEQUENCE [LARGE SCALE GENOMIC DNA]</scope>
    <source>
        <strain evidence="2 3">NRRL Y-17804</strain>
    </source>
</reference>
<evidence type="ECO:0000256" key="1">
    <source>
        <dbReference type="SAM" id="MobiDB-lite"/>
    </source>
</evidence>
<feature type="region of interest" description="Disordered" evidence="1">
    <location>
        <begin position="1"/>
        <end position="151"/>
    </location>
</feature>
<dbReference type="EMBL" id="BACD03000013">
    <property type="protein sequence ID" value="GAO48138.1"/>
    <property type="molecule type" value="Genomic_DNA"/>
</dbReference>
<dbReference type="AlphaFoldDB" id="A0A0E9NEA3"/>
<feature type="compositionally biased region" description="Basic and acidic residues" evidence="1">
    <location>
        <begin position="91"/>
        <end position="105"/>
    </location>
</feature>
<feature type="compositionally biased region" description="Polar residues" evidence="1">
    <location>
        <begin position="31"/>
        <end position="40"/>
    </location>
</feature>
<accession>A0A0E9NEA3</accession>
<proteinExistence type="predicted"/>
<evidence type="ECO:0000313" key="3">
    <source>
        <dbReference type="Proteomes" id="UP000033140"/>
    </source>
</evidence>
<dbReference type="Proteomes" id="UP000033140">
    <property type="component" value="Unassembled WGS sequence"/>
</dbReference>